<feature type="zinc finger region" description="C3H1-type" evidence="1">
    <location>
        <begin position="10"/>
        <end position="37"/>
    </location>
</feature>
<keyword evidence="5" id="KW-1185">Reference proteome</keyword>
<proteinExistence type="predicted"/>
<dbReference type="Proteomes" id="UP001152607">
    <property type="component" value="Unassembled WGS sequence"/>
</dbReference>
<feature type="compositionally biased region" description="Basic and acidic residues" evidence="2">
    <location>
        <begin position="114"/>
        <end position="142"/>
    </location>
</feature>
<evidence type="ECO:0000256" key="2">
    <source>
        <dbReference type="SAM" id="MobiDB-lite"/>
    </source>
</evidence>
<evidence type="ECO:0000313" key="5">
    <source>
        <dbReference type="Proteomes" id="UP001152607"/>
    </source>
</evidence>
<reference evidence="4" key="1">
    <citation type="submission" date="2023-01" db="EMBL/GenBank/DDBJ databases">
        <authorList>
            <person name="Van Ghelder C."/>
            <person name="Rancurel C."/>
        </authorList>
    </citation>
    <scope>NUCLEOTIDE SEQUENCE</scope>
    <source>
        <strain evidence="4">CNCM I-4278</strain>
    </source>
</reference>
<name>A0A9W4UNU1_9PLEO</name>
<dbReference type="EMBL" id="CAOQHR010000009">
    <property type="protein sequence ID" value="CAI6339405.1"/>
    <property type="molecule type" value="Genomic_DNA"/>
</dbReference>
<evidence type="ECO:0000256" key="1">
    <source>
        <dbReference type="PROSITE-ProRule" id="PRU00723"/>
    </source>
</evidence>
<keyword evidence="1" id="KW-0862">Zinc</keyword>
<dbReference type="GO" id="GO:0008270">
    <property type="term" value="F:zinc ion binding"/>
    <property type="evidence" value="ECO:0007669"/>
    <property type="project" value="UniProtKB-KW"/>
</dbReference>
<keyword evidence="1" id="KW-0863">Zinc-finger</keyword>
<dbReference type="PROSITE" id="PS50103">
    <property type="entry name" value="ZF_C3H1"/>
    <property type="match status" value="1"/>
</dbReference>
<organism evidence="4 5">
    <name type="scientific">Periconia digitata</name>
    <dbReference type="NCBI Taxonomy" id="1303443"/>
    <lineage>
        <taxon>Eukaryota</taxon>
        <taxon>Fungi</taxon>
        <taxon>Dikarya</taxon>
        <taxon>Ascomycota</taxon>
        <taxon>Pezizomycotina</taxon>
        <taxon>Dothideomycetes</taxon>
        <taxon>Pleosporomycetidae</taxon>
        <taxon>Pleosporales</taxon>
        <taxon>Massarineae</taxon>
        <taxon>Periconiaceae</taxon>
        <taxon>Periconia</taxon>
    </lineage>
</organism>
<keyword evidence="1" id="KW-0479">Metal-binding</keyword>
<dbReference type="OrthoDB" id="3943685at2759"/>
<evidence type="ECO:0000313" key="4">
    <source>
        <dbReference type="EMBL" id="CAI6339405.1"/>
    </source>
</evidence>
<feature type="domain" description="C3H1-type" evidence="3">
    <location>
        <begin position="10"/>
        <end position="37"/>
    </location>
</feature>
<gene>
    <name evidence="4" type="ORF">PDIGIT_LOCUS12564</name>
</gene>
<comment type="caution">
    <text evidence="4">The sequence shown here is derived from an EMBL/GenBank/DDBJ whole genome shotgun (WGS) entry which is preliminary data.</text>
</comment>
<protein>
    <recommendedName>
        <fullName evidence="3">C3H1-type domain-containing protein</fullName>
    </recommendedName>
</protein>
<accession>A0A9W4UNU1</accession>
<sequence>MSQGANDLLQARRKGCDDFARGECRHGDDCTSLHHKNLDPARHHEAEIQYNVPNEPYIACRRCVQQLRKCDKLDRGGIDDPCSECRHYGGSNCDCTLTPLTYNDQVWQQMMSREETGFDLPPPKDRDGNIGKARNEAGERVGKAKPTGPMPDAKVKLN</sequence>
<dbReference type="AlphaFoldDB" id="A0A9W4UNU1"/>
<feature type="region of interest" description="Disordered" evidence="2">
    <location>
        <begin position="114"/>
        <end position="158"/>
    </location>
</feature>
<dbReference type="InterPro" id="IPR000571">
    <property type="entry name" value="Znf_CCCH"/>
</dbReference>
<evidence type="ECO:0000259" key="3">
    <source>
        <dbReference type="PROSITE" id="PS50103"/>
    </source>
</evidence>